<keyword evidence="7" id="KW-1185">Reference proteome</keyword>
<dbReference type="InterPro" id="IPR045109">
    <property type="entry name" value="LSDs-like"/>
</dbReference>
<dbReference type="AlphaFoldDB" id="A0AA35YWG5"/>
<feature type="compositionally biased region" description="Low complexity" evidence="5">
    <location>
        <begin position="190"/>
        <end position="203"/>
    </location>
</feature>
<dbReference type="Gene3D" id="2.60.120.650">
    <property type="entry name" value="Cupin"/>
    <property type="match status" value="1"/>
</dbReference>
<protein>
    <submittedName>
        <fullName evidence="6">Uncharacterized protein</fullName>
    </submittedName>
</protein>
<dbReference type="EMBL" id="OX465080">
    <property type="protein sequence ID" value="CAI9281541.1"/>
    <property type="molecule type" value="Genomic_DNA"/>
</dbReference>
<evidence type="ECO:0000313" key="6">
    <source>
        <dbReference type="EMBL" id="CAI9281541.1"/>
    </source>
</evidence>
<keyword evidence="4" id="KW-0539">Nucleus</keyword>
<accession>A0AA35YWG5</accession>
<dbReference type="GO" id="GO:0000118">
    <property type="term" value="C:histone deacetylase complex"/>
    <property type="evidence" value="ECO:0007669"/>
    <property type="project" value="TreeGrafter"/>
</dbReference>
<dbReference type="GO" id="GO:0003712">
    <property type="term" value="F:transcription coregulator activity"/>
    <property type="evidence" value="ECO:0007669"/>
    <property type="project" value="TreeGrafter"/>
</dbReference>
<evidence type="ECO:0000256" key="4">
    <source>
        <dbReference type="ARBA" id="ARBA00023242"/>
    </source>
</evidence>
<organism evidence="6 7">
    <name type="scientific">Lactuca saligna</name>
    <name type="common">Willowleaf lettuce</name>
    <dbReference type="NCBI Taxonomy" id="75948"/>
    <lineage>
        <taxon>Eukaryota</taxon>
        <taxon>Viridiplantae</taxon>
        <taxon>Streptophyta</taxon>
        <taxon>Embryophyta</taxon>
        <taxon>Tracheophyta</taxon>
        <taxon>Spermatophyta</taxon>
        <taxon>Magnoliopsida</taxon>
        <taxon>eudicotyledons</taxon>
        <taxon>Gunneridae</taxon>
        <taxon>Pentapetalae</taxon>
        <taxon>asterids</taxon>
        <taxon>campanulids</taxon>
        <taxon>Asterales</taxon>
        <taxon>Asteraceae</taxon>
        <taxon>Cichorioideae</taxon>
        <taxon>Cichorieae</taxon>
        <taxon>Lactucinae</taxon>
        <taxon>Lactuca</taxon>
    </lineage>
</organism>
<evidence type="ECO:0000256" key="5">
    <source>
        <dbReference type="SAM" id="MobiDB-lite"/>
    </source>
</evidence>
<evidence type="ECO:0000256" key="2">
    <source>
        <dbReference type="ARBA" id="ARBA00006801"/>
    </source>
</evidence>
<reference evidence="6" key="1">
    <citation type="submission" date="2023-04" db="EMBL/GenBank/DDBJ databases">
        <authorList>
            <person name="Vijverberg K."/>
            <person name="Xiong W."/>
            <person name="Schranz E."/>
        </authorList>
    </citation>
    <scope>NUCLEOTIDE SEQUENCE</scope>
</reference>
<comment type="similarity">
    <text evidence="2">Belongs to the JARID1 histone demethylase family.</text>
</comment>
<gene>
    <name evidence="6" type="ORF">LSALG_LOCUS21233</name>
</gene>
<dbReference type="PANTHER" id="PTHR12549:SF38">
    <property type="entry name" value="JMJC DOMAIN-CONTAINING HISTONE DEMETHYLASE 2, ISOFORM A"/>
    <property type="match status" value="1"/>
</dbReference>
<evidence type="ECO:0000256" key="1">
    <source>
        <dbReference type="ARBA" id="ARBA00004123"/>
    </source>
</evidence>
<name>A0AA35YWG5_LACSI</name>
<dbReference type="GO" id="GO:0046872">
    <property type="term" value="F:metal ion binding"/>
    <property type="evidence" value="ECO:0007669"/>
    <property type="project" value="UniProtKB-KW"/>
</dbReference>
<dbReference type="GO" id="GO:0006357">
    <property type="term" value="P:regulation of transcription by RNA polymerase II"/>
    <property type="evidence" value="ECO:0007669"/>
    <property type="project" value="TreeGrafter"/>
</dbReference>
<keyword evidence="3" id="KW-0479">Metal-binding</keyword>
<feature type="region of interest" description="Disordered" evidence="5">
    <location>
        <begin position="161"/>
        <end position="219"/>
    </location>
</feature>
<sequence>MHPSLTECRVLKSKLELSVIQYANGISSEAHTEISMWLFFFYHGIEIYVYPSTLPFAIGVENHHHHRRGVRKSASREGSSSSNDNNLLYCPDAIDLEDKDFEHFQMHWRRGEPVVVKNVLKKTCGLSWEPMVMMRAFRNAKKRLNEENQCVKAIDYLDWNEEPKPKKQSTPTAKIGSNKNPVSKPEAPKKPAAVAKNGAAAATKKAKRSDASDLEDSSDDVRELFGFV</sequence>
<evidence type="ECO:0000256" key="3">
    <source>
        <dbReference type="ARBA" id="ARBA00022723"/>
    </source>
</evidence>
<dbReference type="GO" id="GO:0000785">
    <property type="term" value="C:chromatin"/>
    <property type="evidence" value="ECO:0007669"/>
    <property type="project" value="TreeGrafter"/>
</dbReference>
<dbReference type="GO" id="GO:0031490">
    <property type="term" value="F:chromatin DNA binding"/>
    <property type="evidence" value="ECO:0007669"/>
    <property type="project" value="TreeGrafter"/>
</dbReference>
<evidence type="ECO:0000313" key="7">
    <source>
        <dbReference type="Proteomes" id="UP001177003"/>
    </source>
</evidence>
<dbReference type="PANTHER" id="PTHR12549">
    <property type="entry name" value="JMJC DOMAIN-CONTAINING HISTONE DEMETHYLATION PROTEIN"/>
    <property type="match status" value="1"/>
</dbReference>
<proteinExistence type="inferred from homology"/>
<comment type="subcellular location">
    <subcellularLocation>
        <location evidence="1">Nucleus</location>
    </subcellularLocation>
</comment>
<feature type="compositionally biased region" description="Polar residues" evidence="5">
    <location>
        <begin position="168"/>
        <end position="181"/>
    </location>
</feature>
<dbReference type="Proteomes" id="UP001177003">
    <property type="component" value="Chromosome 4"/>
</dbReference>
<dbReference type="GO" id="GO:0032454">
    <property type="term" value="F:histone H3K9 demethylase activity"/>
    <property type="evidence" value="ECO:0007669"/>
    <property type="project" value="InterPro"/>
</dbReference>